<evidence type="ECO:0000256" key="1">
    <source>
        <dbReference type="ARBA" id="ARBA00010617"/>
    </source>
</evidence>
<evidence type="ECO:0000256" key="4">
    <source>
        <dbReference type="ARBA" id="ARBA00023002"/>
    </source>
</evidence>
<dbReference type="SUPFAM" id="SSF48264">
    <property type="entry name" value="Cytochrome P450"/>
    <property type="match status" value="1"/>
</dbReference>
<evidence type="ECO:0008006" key="11">
    <source>
        <dbReference type="Google" id="ProtNLM"/>
    </source>
</evidence>
<evidence type="ECO:0000313" key="9">
    <source>
        <dbReference type="EMBL" id="TDQ83015.1"/>
    </source>
</evidence>
<dbReference type="InterPro" id="IPR002397">
    <property type="entry name" value="Cyt_P450_B"/>
</dbReference>
<keyword evidence="5" id="KW-0408">Iron</keyword>
<dbReference type="Pfam" id="PF00067">
    <property type="entry name" value="p450"/>
    <property type="match status" value="1"/>
</dbReference>
<proteinExistence type="inferred from homology"/>
<dbReference type="OrthoDB" id="9801155at2"/>
<evidence type="ECO:0000256" key="5">
    <source>
        <dbReference type="ARBA" id="ARBA00023004"/>
    </source>
</evidence>
<evidence type="ECO:0000313" key="10">
    <source>
        <dbReference type="Proteomes" id="UP000295783"/>
    </source>
</evidence>
<comment type="similarity">
    <text evidence="1">Belongs to the cytochrome P450 family.</text>
</comment>
<keyword evidence="3" id="KW-0479">Metal-binding</keyword>
<dbReference type="GO" id="GO:0005506">
    <property type="term" value="F:iron ion binding"/>
    <property type="evidence" value="ECO:0007669"/>
    <property type="project" value="InterPro"/>
</dbReference>
<keyword evidence="10" id="KW-1185">Reference proteome</keyword>
<dbReference type="PANTHER" id="PTHR46696">
    <property type="entry name" value="P450, PUTATIVE (EUROFUNG)-RELATED"/>
    <property type="match status" value="1"/>
</dbReference>
<evidence type="ECO:0000256" key="8">
    <source>
        <dbReference type="SAM" id="MobiDB-lite"/>
    </source>
</evidence>
<sequence length="420" mass="47962">MTSFKPQDDGNADLSAHDSFVNGAPHNTFARLRREDPLSWSEMKGGKGFWSLTRHADILDLNKNYQLLSSAQGIRMEDQTHEEYMARRTFQETDPPEHSRTRVLVAKAFSKPIVAQFDQQIRAICDSILDHVLEAREFDATKDIARQLPMRMLGQILGTPDADLDWLVEKGDQLIANTDPEFTQHVLDKADTDAFRLMPFRSPAGAELYQYAKELMRDKQKRGDTNGVLHLILQPDAHGNVISELEFRNFFCLLVAAGNDTTRYSIAASLYALANRPDLLRQIREGDAALWETAPDEFIRWASPTMHFRRTATRDFDYHGKQVKAGDKVLFWFVSANRDESVFDNPFELDLRRSPNRHVSFGQGGPHVCLGMWLARLEVRILLQELAKRITGIEQTAPHEFLRSNFIGGIKRLLVRITVK</sequence>
<dbReference type="CDD" id="cd11033">
    <property type="entry name" value="CYP142-like"/>
    <property type="match status" value="1"/>
</dbReference>
<dbReference type="Gene3D" id="1.10.630.10">
    <property type="entry name" value="Cytochrome P450"/>
    <property type="match status" value="1"/>
</dbReference>
<dbReference type="Proteomes" id="UP000295783">
    <property type="component" value="Unassembled WGS sequence"/>
</dbReference>
<comment type="caution">
    <text evidence="9">The sequence shown here is derived from an EMBL/GenBank/DDBJ whole genome shotgun (WGS) entry which is preliminary data.</text>
</comment>
<dbReference type="AlphaFoldDB" id="A0A4R6WPJ0"/>
<protein>
    <recommendedName>
        <fullName evidence="11">Cytochrome P450</fullName>
    </recommendedName>
</protein>
<keyword evidence="2" id="KW-0349">Heme</keyword>
<organism evidence="9 10">
    <name type="scientific">Dongia mobilis</name>
    <dbReference type="NCBI Taxonomy" id="578943"/>
    <lineage>
        <taxon>Bacteria</taxon>
        <taxon>Pseudomonadati</taxon>
        <taxon>Pseudomonadota</taxon>
        <taxon>Alphaproteobacteria</taxon>
        <taxon>Rhodospirillales</taxon>
        <taxon>Dongiaceae</taxon>
        <taxon>Dongia</taxon>
    </lineage>
</organism>
<evidence type="ECO:0000256" key="6">
    <source>
        <dbReference type="ARBA" id="ARBA00023033"/>
    </source>
</evidence>
<dbReference type="FunFam" id="1.10.630.10:FF:000018">
    <property type="entry name" value="Cytochrome P450 monooxygenase"/>
    <property type="match status" value="1"/>
</dbReference>
<accession>A0A4R6WPJ0</accession>
<evidence type="ECO:0000256" key="3">
    <source>
        <dbReference type="ARBA" id="ARBA00022723"/>
    </source>
</evidence>
<comment type="function">
    <text evidence="7">Cytochromes P450 are a group of heme-thiolate monooxygenases. They oxidize a variety of structurally unrelated compounds, including steroids, fatty acids, and xenobiotics.</text>
</comment>
<dbReference type="PANTHER" id="PTHR46696:SF4">
    <property type="entry name" value="BIOTIN BIOSYNTHESIS CYTOCHROME P450"/>
    <property type="match status" value="1"/>
</dbReference>
<dbReference type="InterPro" id="IPR036396">
    <property type="entry name" value="Cyt_P450_sf"/>
</dbReference>
<dbReference type="EMBL" id="SNYW01000007">
    <property type="protein sequence ID" value="TDQ83015.1"/>
    <property type="molecule type" value="Genomic_DNA"/>
</dbReference>
<evidence type="ECO:0000256" key="7">
    <source>
        <dbReference type="ARBA" id="ARBA00043906"/>
    </source>
</evidence>
<dbReference type="GO" id="GO:0020037">
    <property type="term" value="F:heme binding"/>
    <property type="evidence" value="ECO:0007669"/>
    <property type="project" value="InterPro"/>
</dbReference>
<feature type="region of interest" description="Disordered" evidence="8">
    <location>
        <begin position="1"/>
        <end position="20"/>
    </location>
</feature>
<reference evidence="9 10" key="1">
    <citation type="submission" date="2019-03" db="EMBL/GenBank/DDBJ databases">
        <title>Genomic Encyclopedia of Type Strains, Phase III (KMG-III): the genomes of soil and plant-associated and newly described type strains.</title>
        <authorList>
            <person name="Whitman W."/>
        </authorList>
    </citation>
    <scope>NUCLEOTIDE SEQUENCE [LARGE SCALE GENOMIC DNA]</scope>
    <source>
        <strain evidence="9 10">CGMCC 1.7660</strain>
    </source>
</reference>
<dbReference type="GO" id="GO:0006707">
    <property type="term" value="P:cholesterol catabolic process"/>
    <property type="evidence" value="ECO:0007669"/>
    <property type="project" value="TreeGrafter"/>
</dbReference>
<dbReference type="RefSeq" id="WP_133612808.1">
    <property type="nucleotide sequence ID" value="NZ_SNYW01000007.1"/>
</dbReference>
<dbReference type="InterPro" id="IPR001128">
    <property type="entry name" value="Cyt_P450"/>
</dbReference>
<name>A0A4R6WPJ0_9PROT</name>
<dbReference type="PRINTS" id="PR00359">
    <property type="entry name" value="BP450"/>
</dbReference>
<keyword evidence="6" id="KW-0503">Monooxygenase</keyword>
<dbReference type="GO" id="GO:0008395">
    <property type="term" value="F:steroid hydroxylase activity"/>
    <property type="evidence" value="ECO:0007669"/>
    <property type="project" value="TreeGrafter"/>
</dbReference>
<gene>
    <name evidence="9" type="ORF">A8950_1297</name>
</gene>
<evidence type="ECO:0000256" key="2">
    <source>
        <dbReference type="ARBA" id="ARBA00022617"/>
    </source>
</evidence>
<dbReference type="GO" id="GO:0036199">
    <property type="term" value="F:cholest-4-en-3-one 26-monooxygenase activity"/>
    <property type="evidence" value="ECO:0007669"/>
    <property type="project" value="TreeGrafter"/>
</dbReference>
<keyword evidence="4" id="KW-0560">Oxidoreductase</keyword>